<protein>
    <submittedName>
        <fullName evidence="2">Uncharacterized protein</fullName>
    </submittedName>
</protein>
<keyword evidence="1" id="KW-1133">Transmembrane helix</keyword>
<sequence>MPLTRHERNAIAFMARHVVYGLTGAVTFGVGLLWTDIGGLGTLVLNSDHWPLNLLMLFAGLFVTFGGVAIGVGVMTLGEDRY</sequence>
<dbReference type="EMBL" id="FNAP01000005">
    <property type="protein sequence ID" value="SDE29813.1"/>
    <property type="molecule type" value="Genomic_DNA"/>
</dbReference>
<keyword evidence="3" id="KW-1185">Reference proteome</keyword>
<keyword evidence="1" id="KW-0472">Membrane</keyword>
<evidence type="ECO:0000313" key="3">
    <source>
        <dbReference type="Proteomes" id="UP000199412"/>
    </source>
</evidence>
<keyword evidence="1" id="KW-0812">Transmembrane</keyword>
<organism evidence="2 3">
    <name type="scientific">Rhodospira trueperi</name>
    <dbReference type="NCBI Taxonomy" id="69960"/>
    <lineage>
        <taxon>Bacteria</taxon>
        <taxon>Pseudomonadati</taxon>
        <taxon>Pseudomonadota</taxon>
        <taxon>Alphaproteobacteria</taxon>
        <taxon>Rhodospirillales</taxon>
        <taxon>Rhodospirillaceae</taxon>
        <taxon>Rhodospira</taxon>
    </lineage>
</organism>
<reference evidence="2 3" key="1">
    <citation type="submission" date="2016-10" db="EMBL/GenBank/DDBJ databases">
        <authorList>
            <person name="de Groot N.N."/>
        </authorList>
    </citation>
    <scope>NUCLEOTIDE SEQUENCE [LARGE SCALE GENOMIC DNA]</scope>
    <source>
        <strain evidence="2 3">ATCC 700224</strain>
    </source>
</reference>
<feature type="transmembrane region" description="Helical" evidence="1">
    <location>
        <begin position="54"/>
        <end position="77"/>
    </location>
</feature>
<dbReference type="RefSeq" id="WP_092785184.1">
    <property type="nucleotide sequence ID" value="NZ_FNAP01000005.1"/>
</dbReference>
<dbReference type="OrthoDB" id="8449317at2"/>
<accession>A0A1G7BS56</accession>
<proteinExistence type="predicted"/>
<evidence type="ECO:0000313" key="2">
    <source>
        <dbReference type="EMBL" id="SDE29813.1"/>
    </source>
</evidence>
<feature type="transmembrane region" description="Helical" evidence="1">
    <location>
        <begin position="12"/>
        <end position="34"/>
    </location>
</feature>
<dbReference type="Proteomes" id="UP000199412">
    <property type="component" value="Unassembled WGS sequence"/>
</dbReference>
<gene>
    <name evidence="2" type="ORF">SAMN05421720_105151</name>
</gene>
<name>A0A1G7BS56_9PROT</name>
<evidence type="ECO:0000256" key="1">
    <source>
        <dbReference type="SAM" id="Phobius"/>
    </source>
</evidence>
<dbReference type="AlphaFoldDB" id="A0A1G7BS56"/>